<evidence type="ECO:0000313" key="1">
    <source>
        <dbReference type="EMBL" id="KZR95533.1"/>
    </source>
</evidence>
<proteinExistence type="predicted"/>
<protein>
    <submittedName>
        <fullName evidence="1">Uncharacterized protein</fullName>
    </submittedName>
</protein>
<feature type="non-terminal residue" evidence="1">
    <location>
        <position position="1"/>
    </location>
</feature>
<dbReference type="STRING" id="35525.A0A164D9A0"/>
<dbReference type="PANTHER" id="PTHR22954:SF3">
    <property type="entry name" value="PROTEIN CBG08539"/>
    <property type="match status" value="1"/>
</dbReference>
<accession>A0A164D9A0</accession>
<evidence type="ECO:0000313" key="2">
    <source>
        <dbReference type="Proteomes" id="UP000076858"/>
    </source>
</evidence>
<name>A0A164D9A0_9CRUS</name>
<dbReference type="OrthoDB" id="6378313at2759"/>
<dbReference type="Pfam" id="PF03564">
    <property type="entry name" value="DUF1759"/>
    <property type="match status" value="1"/>
</dbReference>
<dbReference type="EMBL" id="LRGB01028466">
    <property type="protein sequence ID" value="KZR95533.1"/>
    <property type="molecule type" value="Genomic_DNA"/>
</dbReference>
<reference evidence="1 2" key="1">
    <citation type="submission" date="2016-03" db="EMBL/GenBank/DDBJ databases">
        <title>EvidentialGene: Evidence-directed Construction of Genes on Genomes.</title>
        <authorList>
            <person name="Gilbert D.G."/>
            <person name="Choi J.-H."/>
            <person name="Mockaitis K."/>
            <person name="Colbourne J."/>
            <person name="Pfrender M."/>
        </authorList>
    </citation>
    <scope>NUCLEOTIDE SEQUENCE [LARGE SCALE GENOMIC DNA]</scope>
    <source>
        <strain evidence="1 2">Xinb3</strain>
        <tissue evidence="1">Complete organism</tissue>
    </source>
</reference>
<sequence length="242" mass="26851">SSTLTNVQKFDYLKEYLKGEANLIFNNLELTDANYQVAIDELTRRYGKKQVMIDAHFNKMHTLQPVKDGNDVPALRSFQLNLQSHSALKTLGVPTSSFGGLLGTQLIKLIPSSLQLEWAKSTDIEGVIKFIGDQIDAAQIFNRIRGVEKEKPSPAPKQPKPFSPPLATASQLAVGAKSNPALQVKPTLKSKSVKFSPSWIECERPCIFCGQIHWPTRCPKDLAERKSIISNLKRCVNCFGGN</sequence>
<feature type="non-terminal residue" evidence="1">
    <location>
        <position position="242"/>
    </location>
</feature>
<dbReference type="Proteomes" id="UP000076858">
    <property type="component" value="Unassembled WGS sequence"/>
</dbReference>
<comment type="caution">
    <text evidence="1">The sequence shown here is derived from an EMBL/GenBank/DDBJ whole genome shotgun (WGS) entry which is preliminary data.</text>
</comment>
<gene>
    <name evidence="1" type="ORF">APZ42_010707</name>
</gene>
<dbReference type="InterPro" id="IPR005312">
    <property type="entry name" value="DUF1759"/>
</dbReference>
<organism evidence="1 2">
    <name type="scientific">Daphnia magna</name>
    <dbReference type="NCBI Taxonomy" id="35525"/>
    <lineage>
        <taxon>Eukaryota</taxon>
        <taxon>Metazoa</taxon>
        <taxon>Ecdysozoa</taxon>
        <taxon>Arthropoda</taxon>
        <taxon>Crustacea</taxon>
        <taxon>Branchiopoda</taxon>
        <taxon>Diplostraca</taxon>
        <taxon>Cladocera</taxon>
        <taxon>Anomopoda</taxon>
        <taxon>Daphniidae</taxon>
        <taxon>Daphnia</taxon>
    </lineage>
</organism>
<dbReference type="PANTHER" id="PTHR22954">
    <property type="entry name" value="RETROVIRAL PROTEASE-RELATED"/>
    <property type="match status" value="1"/>
</dbReference>
<dbReference type="AlphaFoldDB" id="A0A164D9A0"/>
<keyword evidence="2" id="KW-1185">Reference proteome</keyword>